<evidence type="ECO:0000256" key="5">
    <source>
        <dbReference type="ARBA" id="ARBA00023136"/>
    </source>
</evidence>
<accession>A0A1T1D2Z8</accession>
<proteinExistence type="inferred from homology"/>
<dbReference type="PANTHER" id="PTHR12608">
    <property type="entry name" value="TRANSMEMBRANE PROTEIN HTP-1 RELATED"/>
    <property type="match status" value="1"/>
</dbReference>
<evidence type="ECO:0000313" key="8">
    <source>
        <dbReference type="Proteomes" id="UP000242636"/>
    </source>
</evidence>
<dbReference type="Proteomes" id="UP000242636">
    <property type="component" value="Unassembled WGS sequence"/>
</dbReference>
<dbReference type="GO" id="GO:0046873">
    <property type="term" value="F:metal ion transmembrane transporter activity"/>
    <property type="evidence" value="ECO:0007669"/>
    <property type="project" value="InterPro"/>
</dbReference>
<evidence type="ECO:0000256" key="2">
    <source>
        <dbReference type="ARBA" id="ARBA00009190"/>
    </source>
</evidence>
<dbReference type="GO" id="GO:0016020">
    <property type="term" value="C:membrane"/>
    <property type="evidence" value="ECO:0007669"/>
    <property type="project" value="UniProtKB-SubCell"/>
</dbReference>
<keyword evidence="8" id="KW-1185">Reference proteome</keyword>
<feature type="transmembrane region" description="Helical" evidence="6">
    <location>
        <begin position="69"/>
        <end position="87"/>
    </location>
</feature>
<comment type="caution">
    <text evidence="7">The sequence shown here is derived from an EMBL/GenBank/DDBJ whole genome shotgun (WGS) entry which is preliminary data.</text>
</comment>
<dbReference type="Pfam" id="PF01169">
    <property type="entry name" value="GDT1"/>
    <property type="match status" value="1"/>
</dbReference>
<evidence type="ECO:0000256" key="6">
    <source>
        <dbReference type="RuleBase" id="RU365102"/>
    </source>
</evidence>
<feature type="transmembrane region" description="Helical" evidence="6">
    <location>
        <begin position="37"/>
        <end position="57"/>
    </location>
</feature>
<gene>
    <name evidence="7" type="ORF">BV61_01660</name>
</gene>
<dbReference type="PANTHER" id="PTHR12608:SF1">
    <property type="entry name" value="TRANSMEMBRANE PROTEIN 165"/>
    <property type="match status" value="1"/>
</dbReference>
<protein>
    <recommendedName>
        <fullName evidence="6">GDT1 family protein</fullName>
    </recommendedName>
</protein>
<sequence length="99" mass="9901">MDVALVSSTFLTILLAELGDKTQLATMALGGSSGRPFMVFLGSTTALLLASLLGVMVGESLASMAPPAWLQLAAGVGFLAQGVSLLLETGGDLPTSSSS</sequence>
<dbReference type="InterPro" id="IPR001727">
    <property type="entry name" value="GDT1-like"/>
</dbReference>
<evidence type="ECO:0000256" key="4">
    <source>
        <dbReference type="ARBA" id="ARBA00022989"/>
    </source>
</evidence>
<keyword evidence="5 6" id="KW-0472">Membrane</keyword>
<comment type="subcellular location">
    <subcellularLocation>
        <location evidence="1 6">Membrane</location>
        <topology evidence="1 6">Multi-pass membrane protein</topology>
    </subcellularLocation>
</comment>
<dbReference type="AlphaFoldDB" id="A0A1T1D2Z8"/>
<evidence type="ECO:0000256" key="1">
    <source>
        <dbReference type="ARBA" id="ARBA00004141"/>
    </source>
</evidence>
<comment type="similarity">
    <text evidence="2 6">Belongs to the GDT1 family.</text>
</comment>
<evidence type="ECO:0000256" key="3">
    <source>
        <dbReference type="ARBA" id="ARBA00022692"/>
    </source>
</evidence>
<reference evidence="7 8" key="1">
    <citation type="submission" date="2017-02" db="EMBL/GenBank/DDBJ databases">
        <title>Draft Genome Sequences of 'Candidatus Synechococcus spongiarum', Cyanobacterial Symbionts of the Mediterranean Sponge Aplysina aerophoba from two locations.</title>
        <authorList>
            <person name="Slaby B.M."/>
            <person name="Hentschel U."/>
        </authorList>
    </citation>
    <scope>NUCLEOTIDE SEQUENCE [LARGE SCALE GENOMIC DNA]</scope>
    <source>
        <strain evidence="7">LMB bulk15M</strain>
    </source>
</reference>
<organism evidence="7 8">
    <name type="scientific">Candidatus Synechococcus spongiarum LMB bulk15M</name>
    <dbReference type="NCBI Taxonomy" id="1943582"/>
    <lineage>
        <taxon>Bacteria</taxon>
        <taxon>Bacillati</taxon>
        <taxon>Cyanobacteriota</taxon>
        <taxon>Cyanophyceae</taxon>
        <taxon>Synechococcales</taxon>
        <taxon>Synechococcaceae</taxon>
        <taxon>Synechococcus</taxon>
    </lineage>
</organism>
<name>A0A1T1D2Z8_9SYNE</name>
<keyword evidence="4 6" id="KW-1133">Transmembrane helix</keyword>
<comment type="caution">
    <text evidence="6">Lacks conserved residue(s) required for the propagation of feature annotation.</text>
</comment>
<dbReference type="EMBL" id="MWLD01000018">
    <property type="protein sequence ID" value="OOV35003.1"/>
    <property type="molecule type" value="Genomic_DNA"/>
</dbReference>
<evidence type="ECO:0000313" key="7">
    <source>
        <dbReference type="EMBL" id="OOV35003.1"/>
    </source>
</evidence>
<keyword evidence="3 6" id="KW-0812">Transmembrane</keyword>